<keyword evidence="1" id="KW-0652">Protein synthesis inhibitor</keyword>
<dbReference type="EC" id="3.2.2.22" evidence="1"/>
<dbReference type="Gramene" id="TraesPARA_EIv1.0_2236180.1">
    <property type="protein sequence ID" value="TraesPARA_EIv1.0_2236180.1.CDS"/>
    <property type="gene ID" value="TraesPARA_EIv1.0_2236180"/>
</dbReference>
<evidence type="ECO:0000256" key="2">
    <source>
        <dbReference type="SAM" id="SignalP"/>
    </source>
</evidence>
<dbReference type="AlphaFoldDB" id="A0A3B6RBI1"/>
<dbReference type="KEGG" id="taes:123148186"/>
<dbReference type="SUPFAM" id="SSF56371">
    <property type="entry name" value="Ribosome inactivating proteins (RIP)"/>
    <property type="match status" value="1"/>
</dbReference>
<feature type="chain" id="PRO_5043179888" description="rRNA N-glycosylase" evidence="2">
    <location>
        <begin position="24"/>
        <end position="295"/>
    </location>
</feature>
<dbReference type="GO" id="GO:0006952">
    <property type="term" value="P:defense response"/>
    <property type="evidence" value="ECO:0007669"/>
    <property type="project" value="UniProtKB-KW"/>
</dbReference>
<dbReference type="InterPro" id="IPR016138">
    <property type="entry name" value="Ribosome_inactivat_prot_sub1"/>
</dbReference>
<accession>A0A3B6RBI1</accession>
<dbReference type="GO" id="GO:0017148">
    <property type="term" value="P:negative regulation of translation"/>
    <property type="evidence" value="ECO:0007669"/>
    <property type="project" value="UniProtKB-KW"/>
</dbReference>
<dbReference type="Gramene" id="TraesCS7A02G046600.1">
    <property type="protein sequence ID" value="TraesCS7A02G046600.1"/>
    <property type="gene ID" value="TraesCS7A02G046600"/>
</dbReference>
<comment type="similarity">
    <text evidence="1">Belongs to the ribosome-inactivating protein family.</text>
</comment>
<dbReference type="GO" id="GO:0030598">
    <property type="term" value="F:rRNA N-glycosylase activity"/>
    <property type="evidence" value="ECO:0007669"/>
    <property type="project" value="UniProtKB-EC"/>
</dbReference>
<dbReference type="InterPro" id="IPR001574">
    <property type="entry name" value="Ribosome_inactivat_prot"/>
</dbReference>
<gene>
    <name evidence="3" type="primary">LOC123148186</name>
</gene>
<dbReference type="Gene3D" id="3.40.420.10">
    <property type="entry name" value="Ricin (A subunit), domain 1"/>
    <property type="match status" value="1"/>
</dbReference>
<evidence type="ECO:0000256" key="1">
    <source>
        <dbReference type="RuleBase" id="RU004915"/>
    </source>
</evidence>
<dbReference type="Pfam" id="PF00161">
    <property type="entry name" value="RIP"/>
    <property type="match status" value="1"/>
</dbReference>
<proteinExistence type="inferred from homology"/>
<dbReference type="GeneID" id="123148186"/>
<evidence type="ECO:0000313" key="4">
    <source>
        <dbReference type="Proteomes" id="UP000019116"/>
    </source>
</evidence>
<reference evidence="3" key="2">
    <citation type="submission" date="2018-10" db="UniProtKB">
        <authorList>
            <consortium name="EnsemblPlants"/>
        </authorList>
    </citation>
    <scope>IDENTIFICATION</scope>
</reference>
<dbReference type="OrthoDB" id="682273at2759"/>
<protein>
    <recommendedName>
        <fullName evidence="1">rRNA N-glycosylase</fullName>
        <ecNumber evidence="1">3.2.2.22</ecNumber>
    </recommendedName>
</protein>
<feature type="signal peptide" evidence="2">
    <location>
        <begin position="1"/>
        <end position="23"/>
    </location>
</feature>
<keyword evidence="4" id="KW-1185">Reference proteome</keyword>
<keyword evidence="1" id="KW-0800">Toxin</keyword>
<dbReference type="Gramene" id="TraesRN7A0100079200.1">
    <property type="protein sequence ID" value="TraesRN7A0100079200.1"/>
    <property type="gene ID" value="TraesRN7A0100079200"/>
</dbReference>
<dbReference type="Gramene" id="TraesCS7A03G0104100.1">
    <property type="protein sequence ID" value="TraesCS7A03G0104100.1.CDS"/>
    <property type="gene ID" value="TraesCS7A03G0104100"/>
</dbReference>
<keyword evidence="1" id="KW-0611">Plant defense</keyword>
<comment type="catalytic activity">
    <reaction evidence="1">
        <text>Endohydrolysis of the N-glycosidic bond at one specific adenosine on the 28S rRNA.</text>
        <dbReference type="EC" id="3.2.2.22"/>
    </reaction>
</comment>
<evidence type="ECO:0000313" key="3">
    <source>
        <dbReference type="EnsemblPlants" id="TraesCS7A02G046600.1"/>
    </source>
</evidence>
<dbReference type="Proteomes" id="UP000019116">
    <property type="component" value="Chromosome 7A"/>
</dbReference>
<keyword evidence="1" id="KW-0378">Hydrolase</keyword>
<name>A0A3B6RBI1_WHEAT</name>
<organism evidence="3">
    <name type="scientific">Triticum aestivum</name>
    <name type="common">Wheat</name>
    <dbReference type="NCBI Taxonomy" id="4565"/>
    <lineage>
        <taxon>Eukaryota</taxon>
        <taxon>Viridiplantae</taxon>
        <taxon>Streptophyta</taxon>
        <taxon>Embryophyta</taxon>
        <taxon>Tracheophyta</taxon>
        <taxon>Spermatophyta</taxon>
        <taxon>Magnoliopsida</taxon>
        <taxon>Liliopsida</taxon>
        <taxon>Poales</taxon>
        <taxon>Poaceae</taxon>
        <taxon>BOP clade</taxon>
        <taxon>Pooideae</taxon>
        <taxon>Triticodae</taxon>
        <taxon>Triticeae</taxon>
        <taxon>Triticinae</taxon>
        <taxon>Triticum</taxon>
    </lineage>
</organism>
<keyword evidence="2" id="KW-0732">Signal</keyword>
<dbReference type="RefSeq" id="XP_044423487.1">
    <property type="nucleotide sequence ID" value="XM_044567552.1"/>
</dbReference>
<dbReference type="InterPro" id="IPR036041">
    <property type="entry name" value="Ribosome-inact_prot_sf"/>
</dbReference>
<dbReference type="OMA" id="TFCEATR"/>
<dbReference type="PANTHER" id="PTHR33453">
    <property type="match status" value="1"/>
</dbReference>
<dbReference type="GO" id="GO:0090729">
    <property type="term" value="F:toxin activity"/>
    <property type="evidence" value="ECO:0007669"/>
    <property type="project" value="UniProtKB-KW"/>
</dbReference>
<sequence length="295" mass="32518">MHYYAEMALLFLLLAVPTSPGAAFDVDPLKPGQAWQYPKDHKVVNVREANSISSYKAMISEVHSFGVRTSKYKEKGLPILARQTSTPKPDRWLMLELRGDGQDEIMLAIRNDNLYIEAFANSSGKWHTFANIRNLIPGATILPFKDSYRGLVNGHANLGTLVLGKETTLRALHELAVYKQSVGADTGCVSRALAIMAVTFCEATRLKPIQASIQPKWLSGGATIEKPLYVVRWSDMSCAVLVARQKKGRYDGPEADKLKNELGMSSLNEVVGALSLILWPKDSSCDSGPITWPRA</sequence>
<dbReference type="PANTHER" id="PTHR33453:SF45">
    <property type="entry name" value="RRNA N-GLYCOSYLASE"/>
    <property type="match status" value="1"/>
</dbReference>
<reference evidence="3" key="1">
    <citation type="submission" date="2018-08" db="EMBL/GenBank/DDBJ databases">
        <authorList>
            <person name="Rossello M."/>
        </authorList>
    </citation>
    <scope>NUCLEOTIDE SEQUENCE [LARGE SCALE GENOMIC DNA]</scope>
    <source>
        <strain evidence="3">cv. Chinese Spring</strain>
    </source>
</reference>
<dbReference type="EnsemblPlants" id="TraesCS7A02G046600.1">
    <property type="protein sequence ID" value="TraesCS7A02G046600.1"/>
    <property type="gene ID" value="TraesCS7A02G046600"/>
</dbReference>
<dbReference type="SMR" id="A0A3B6RBI1"/>